<gene>
    <name evidence="3" type="ORF">CABS02_05485</name>
</gene>
<evidence type="ECO:0000256" key="1">
    <source>
        <dbReference type="SAM" id="MobiDB-lite"/>
    </source>
</evidence>
<accession>A0A9P9XIE3</accession>
<feature type="domain" description="T6SS Phospholipase effector Tle1-like catalytic" evidence="2">
    <location>
        <begin position="13"/>
        <end position="354"/>
    </location>
</feature>
<dbReference type="Pfam" id="PF09994">
    <property type="entry name" value="T6SS_Tle1-like_cat"/>
    <property type="match status" value="1"/>
</dbReference>
<proteinExistence type="predicted"/>
<dbReference type="OrthoDB" id="3162439at2759"/>
<dbReference type="InterPro" id="IPR018712">
    <property type="entry name" value="Tle1-like_cat"/>
</dbReference>
<sequence length="611" mass="70695">MASIETEAKTESRKLVLCFDGTGNSFSGSGSDTNVVKLLRMLDRNDKHQYHYYQTGIGTYDVDDTSVNKNWVSEVRSNISQKIDMGFGTTFDSHVIAGYRFLMRYYETVDDYPKGDRIYIFGFSRGAFTARFLCRMVNTVGLLCKGNEEMVPFAYKLYQDHLAKVKKSGKEEKATVINPTDARETNGQTTKNTKAPTVSTYETPASPPDTPVDEAFPIGISSSNDAIKKPKGWRRRGKRNEMEAFSKTFCRKEEGDCGKENIKVFFLGMWDCVNSVAVLEKVGDKPASVKGTATYVRHAVAVDEFRVKFKPALLAQDITKLSNKGRHRHAEDDIKEVWFPGNHGDVGGGWSAIKDDPTWKDRELQRIREEKLKNGDFRMDDIPDYLNPPTLWNRFLRMLGRGRKEEELDDSEDMQLSDIPLSWMIRELELADEEYKKKSEENGKRNETGLKWRPRRLDRFKQSIYQDQVKQEQALKGWIHDLLRPGKGMGYFKPFMWYLLEICPLIKRWELDDKTKQWKLCQWPLNKGGPRDIPRNAILHESLHRRLHNDEHYEPQNNHGNLKEACLKKNRDHYDPHQDHERGCAESCFHNTWKFKAHGDHADQVVSQTTN</sequence>
<feature type="region of interest" description="Disordered" evidence="1">
    <location>
        <begin position="182"/>
        <end position="215"/>
    </location>
</feature>
<dbReference type="PANTHER" id="PTHR33840:SF2">
    <property type="entry name" value="TLE1 PHOSPHOLIPASE DOMAIN-CONTAINING PROTEIN"/>
    <property type="match status" value="1"/>
</dbReference>
<reference evidence="3" key="1">
    <citation type="submission" date="2019-01" db="EMBL/GenBank/DDBJ databases">
        <title>Colletotrichum abscissum LGMF1257.</title>
        <authorList>
            <person name="Baroncelli R."/>
        </authorList>
    </citation>
    <scope>NUCLEOTIDE SEQUENCE</scope>
    <source>
        <strain evidence="3">Ca142</strain>
    </source>
</reference>
<evidence type="ECO:0000313" key="3">
    <source>
        <dbReference type="EMBL" id="KAI3554354.1"/>
    </source>
</evidence>
<evidence type="ECO:0000259" key="2">
    <source>
        <dbReference type="Pfam" id="PF09994"/>
    </source>
</evidence>
<dbReference type="Proteomes" id="UP001056436">
    <property type="component" value="Unassembled WGS sequence"/>
</dbReference>
<protein>
    <recommendedName>
        <fullName evidence="2">T6SS Phospholipase effector Tle1-like catalytic domain-containing protein</fullName>
    </recommendedName>
</protein>
<feature type="compositionally biased region" description="Polar residues" evidence="1">
    <location>
        <begin position="185"/>
        <end position="203"/>
    </location>
</feature>
<organism evidence="3 4">
    <name type="scientific">Colletotrichum abscissum</name>
    <dbReference type="NCBI Taxonomy" id="1671311"/>
    <lineage>
        <taxon>Eukaryota</taxon>
        <taxon>Fungi</taxon>
        <taxon>Dikarya</taxon>
        <taxon>Ascomycota</taxon>
        <taxon>Pezizomycotina</taxon>
        <taxon>Sordariomycetes</taxon>
        <taxon>Hypocreomycetidae</taxon>
        <taxon>Glomerellales</taxon>
        <taxon>Glomerellaceae</taxon>
        <taxon>Colletotrichum</taxon>
        <taxon>Colletotrichum acutatum species complex</taxon>
    </lineage>
</organism>
<dbReference type="EMBL" id="SDAQ01000024">
    <property type="protein sequence ID" value="KAI3554354.1"/>
    <property type="molecule type" value="Genomic_DNA"/>
</dbReference>
<evidence type="ECO:0000313" key="4">
    <source>
        <dbReference type="Proteomes" id="UP001056436"/>
    </source>
</evidence>
<dbReference type="PANTHER" id="PTHR33840">
    <property type="match status" value="1"/>
</dbReference>
<name>A0A9P9XIE3_9PEZI</name>
<keyword evidence="4" id="KW-1185">Reference proteome</keyword>
<dbReference type="AlphaFoldDB" id="A0A9P9XIE3"/>
<comment type="caution">
    <text evidence="3">The sequence shown here is derived from an EMBL/GenBank/DDBJ whole genome shotgun (WGS) entry which is preliminary data.</text>
</comment>